<gene>
    <name evidence="2" type="ORF">HII30_08045</name>
</gene>
<keyword evidence="1" id="KW-0812">Transmembrane</keyword>
<feature type="transmembrane region" description="Helical" evidence="1">
    <location>
        <begin position="148"/>
        <end position="168"/>
    </location>
</feature>
<feature type="transmembrane region" description="Helical" evidence="1">
    <location>
        <begin position="21"/>
        <end position="41"/>
    </location>
</feature>
<name>A0A848M796_PAELE</name>
<feature type="transmembrane region" description="Helical" evidence="1">
    <location>
        <begin position="175"/>
        <end position="196"/>
    </location>
</feature>
<keyword evidence="1" id="KW-0472">Membrane</keyword>
<protein>
    <submittedName>
        <fullName evidence="2">ABC transporter permease subunit</fullName>
    </submittedName>
</protein>
<dbReference type="AlphaFoldDB" id="A0A848M796"/>
<comment type="caution">
    <text evidence="2">The sequence shown here is derived from an EMBL/GenBank/DDBJ whole genome shotgun (WGS) entry which is preliminary data.</text>
</comment>
<feature type="transmembrane region" description="Helical" evidence="1">
    <location>
        <begin position="61"/>
        <end position="81"/>
    </location>
</feature>
<evidence type="ECO:0000313" key="3">
    <source>
        <dbReference type="Proteomes" id="UP000565468"/>
    </source>
</evidence>
<dbReference type="PANTHER" id="PTHR37305">
    <property type="entry name" value="INTEGRAL MEMBRANE PROTEIN-RELATED"/>
    <property type="match status" value="1"/>
</dbReference>
<dbReference type="PANTHER" id="PTHR37305:SF1">
    <property type="entry name" value="MEMBRANE PROTEIN"/>
    <property type="match status" value="1"/>
</dbReference>
<keyword evidence="1" id="KW-1133">Transmembrane helix</keyword>
<sequence length="258" mass="28725">MTDFLKLVANENMKIYSRSRTWVMLAILVLCNAGMPLLFYIAGGDMDRWTVFSWTESFTFMLTTIFTVVIAAEMIAGEFTWGTIKLLLIRPWSRGKILLSKYLAVLLFSIVGTVITALTAFIFSSMLFESPASGMEGFMGGTAPRGALLNLLTDYVELFVIALIAFMISTVFRSGSLAIGLSLFILFVKNLFGLIFNPERFEWAKYVLFLHTDLSVYIHSPTGPGGVSLWFSVTVLAVYCLIFAAITWTVFAKRDVAA</sequence>
<organism evidence="2 3">
    <name type="scientific">Paenibacillus lemnae</name>
    <dbReference type="NCBI Taxonomy" id="1330551"/>
    <lineage>
        <taxon>Bacteria</taxon>
        <taxon>Bacillati</taxon>
        <taxon>Bacillota</taxon>
        <taxon>Bacilli</taxon>
        <taxon>Bacillales</taxon>
        <taxon>Paenibacillaceae</taxon>
        <taxon>Paenibacillus</taxon>
    </lineage>
</organism>
<evidence type="ECO:0000313" key="2">
    <source>
        <dbReference type="EMBL" id="NMO95723.1"/>
    </source>
</evidence>
<feature type="transmembrane region" description="Helical" evidence="1">
    <location>
        <begin position="229"/>
        <end position="251"/>
    </location>
</feature>
<evidence type="ECO:0000256" key="1">
    <source>
        <dbReference type="SAM" id="Phobius"/>
    </source>
</evidence>
<dbReference type="EMBL" id="JABBPN010000005">
    <property type="protein sequence ID" value="NMO95723.1"/>
    <property type="molecule type" value="Genomic_DNA"/>
</dbReference>
<dbReference type="Proteomes" id="UP000565468">
    <property type="component" value="Unassembled WGS sequence"/>
</dbReference>
<reference evidence="2 3" key="1">
    <citation type="submission" date="2020-04" db="EMBL/GenBank/DDBJ databases">
        <title>Paenibacillus algicola sp. nov., a novel marine bacterium producing alginate lyase.</title>
        <authorList>
            <person name="Huang H."/>
        </authorList>
    </citation>
    <scope>NUCLEOTIDE SEQUENCE [LARGE SCALE GENOMIC DNA]</scope>
    <source>
        <strain evidence="2 3">L7-75</strain>
    </source>
</reference>
<proteinExistence type="predicted"/>
<feature type="transmembrane region" description="Helical" evidence="1">
    <location>
        <begin position="102"/>
        <end position="128"/>
    </location>
</feature>
<dbReference type="Pfam" id="PF12730">
    <property type="entry name" value="ABC2_membrane_4"/>
    <property type="match status" value="1"/>
</dbReference>
<keyword evidence="3" id="KW-1185">Reference proteome</keyword>
<accession>A0A848M796</accession>
<dbReference type="RefSeq" id="WP_169504496.1">
    <property type="nucleotide sequence ID" value="NZ_JABBPN010000005.1"/>
</dbReference>